<reference evidence="2" key="1">
    <citation type="submission" date="2018-09" db="EMBL/GenBank/DDBJ databases">
        <authorList>
            <person name="Zhu H."/>
        </authorList>
    </citation>
    <scope>NUCLEOTIDE SEQUENCE [LARGE SCALE GENOMIC DNA]</scope>
    <source>
        <strain evidence="2">K1S02-23</strain>
    </source>
</reference>
<evidence type="ECO:0000313" key="1">
    <source>
        <dbReference type="EMBL" id="RJG00987.1"/>
    </source>
</evidence>
<accession>A0A3A3FXW1</accession>
<sequence>MPRSPSPRNSPGHRVWPDLPFDEWKETCATLHMWSQIVGKIRLVQSPWLNHSWHVSLYVTARGLTTSLIPDGSRAFQIDFDFIDHCLQIRTSDAMTRSMALQARSVADFYRELFAHLADLGFPIRIHAKPNEIIDAIPFEQDHVHASYDAEYANRFWRLLLQADRVFKQFRAGFIGKCSPVHFFWGGFDLAVTRFSGAEAPGHPGGIPNCPDWIMREAYSHEVSSCGFWPGNDAMPYPAFYAYAYPEPPGFSSARVLPDKAAYDTTFREFILPYDVVRQASSPDGVLLDFLQSTYNAAANLGKWNRTAVERTAFPTLI</sequence>
<dbReference type="OrthoDB" id="9800945at2"/>
<dbReference type="InterPro" id="IPR046038">
    <property type="entry name" value="DUF5996"/>
</dbReference>
<keyword evidence="2" id="KW-1185">Reference proteome</keyword>
<dbReference type="EMBL" id="QYUQ01000002">
    <property type="protein sequence ID" value="RJG00987.1"/>
    <property type="molecule type" value="Genomic_DNA"/>
</dbReference>
<evidence type="ECO:0000313" key="2">
    <source>
        <dbReference type="Proteomes" id="UP000266327"/>
    </source>
</evidence>
<proteinExistence type="predicted"/>
<protein>
    <recommendedName>
        <fullName evidence="3">Ava_C0101 and related proteins</fullName>
    </recommendedName>
</protein>
<name>A0A3A3FXW1_9BURK</name>
<gene>
    <name evidence="1" type="ORF">D3878_04775</name>
</gene>
<dbReference type="AlphaFoldDB" id="A0A3A3FXW1"/>
<evidence type="ECO:0008006" key="3">
    <source>
        <dbReference type="Google" id="ProtNLM"/>
    </source>
</evidence>
<dbReference type="RefSeq" id="WP_119784437.1">
    <property type="nucleotide sequence ID" value="NZ_QYUQ01000002.1"/>
</dbReference>
<dbReference type="Proteomes" id="UP000266327">
    <property type="component" value="Unassembled WGS sequence"/>
</dbReference>
<organism evidence="1 2">
    <name type="scientific">Noviherbaspirillum sedimenti</name>
    <dbReference type="NCBI Taxonomy" id="2320865"/>
    <lineage>
        <taxon>Bacteria</taxon>
        <taxon>Pseudomonadati</taxon>
        <taxon>Pseudomonadota</taxon>
        <taxon>Betaproteobacteria</taxon>
        <taxon>Burkholderiales</taxon>
        <taxon>Oxalobacteraceae</taxon>
        <taxon>Noviherbaspirillum</taxon>
    </lineage>
</organism>
<dbReference type="Pfam" id="PF19459">
    <property type="entry name" value="DUF5996"/>
    <property type="match status" value="1"/>
</dbReference>
<comment type="caution">
    <text evidence="1">The sequence shown here is derived from an EMBL/GenBank/DDBJ whole genome shotgun (WGS) entry which is preliminary data.</text>
</comment>